<dbReference type="NCBIfam" id="TIGR01549">
    <property type="entry name" value="HAD-SF-IA-v1"/>
    <property type="match status" value="1"/>
</dbReference>
<dbReference type="InterPro" id="IPR023214">
    <property type="entry name" value="HAD_sf"/>
</dbReference>
<dbReference type="Proteomes" id="UP000612956">
    <property type="component" value="Unassembled WGS sequence"/>
</dbReference>
<dbReference type="PRINTS" id="PR00413">
    <property type="entry name" value="HADHALOGNASE"/>
</dbReference>
<evidence type="ECO:0000313" key="1">
    <source>
        <dbReference type="EMBL" id="GGK39166.1"/>
    </source>
</evidence>
<dbReference type="PANTHER" id="PTHR46649:SF4">
    <property type="entry name" value="HALOACID DEHALOGENASE-LIKE HYDROLASE (HAD) SUPERFAMILY PROTEIN"/>
    <property type="match status" value="1"/>
</dbReference>
<dbReference type="InterPro" id="IPR036412">
    <property type="entry name" value="HAD-like_sf"/>
</dbReference>
<dbReference type="SFLD" id="SFLDS00003">
    <property type="entry name" value="Haloacid_Dehalogenase"/>
    <property type="match status" value="1"/>
</dbReference>
<dbReference type="Pfam" id="PF00702">
    <property type="entry name" value="Hydrolase"/>
    <property type="match status" value="1"/>
</dbReference>
<evidence type="ECO:0000313" key="2">
    <source>
        <dbReference type="Proteomes" id="UP000612956"/>
    </source>
</evidence>
<accession>A0A917QAJ3</accession>
<name>A0A917QAJ3_9NOCA</name>
<sequence length="230" mass="24831">MAVDAVLFDFSGTVFRLEDDTTWADELVDDDGTPFDVATKAEILRRMTSPVHQFMTFGPDDQHAWDNRDLDPALHRQAYLAVLRGSGVPDRYAARLYDRLIDPLAWTPYPDTGEALKTLAAQGIPVAIVSNIAFDIRPAFASRGWDALVGSMTLSYEIGVMKPDAGIFEHAAAELGVDPARTLMIGDSIEADGGATALGARFALVDAITTTERPTALLDALTDHGVLSLP</sequence>
<dbReference type="SUPFAM" id="SSF56784">
    <property type="entry name" value="HAD-like"/>
    <property type="match status" value="1"/>
</dbReference>
<organism evidence="1 2">
    <name type="scientific">Nocardia camponoti</name>
    <dbReference type="NCBI Taxonomy" id="1616106"/>
    <lineage>
        <taxon>Bacteria</taxon>
        <taxon>Bacillati</taxon>
        <taxon>Actinomycetota</taxon>
        <taxon>Actinomycetes</taxon>
        <taxon>Mycobacteriales</taxon>
        <taxon>Nocardiaceae</taxon>
        <taxon>Nocardia</taxon>
    </lineage>
</organism>
<keyword evidence="2" id="KW-1185">Reference proteome</keyword>
<gene>
    <name evidence="1" type="ORF">GCM10011591_08560</name>
</gene>
<dbReference type="PANTHER" id="PTHR46649">
    <property type="match status" value="1"/>
</dbReference>
<reference evidence="1" key="1">
    <citation type="journal article" date="2014" name="Int. J. Syst. Evol. Microbiol.">
        <title>Complete genome sequence of Corynebacterium casei LMG S-19264T (=DSM 44701T), isolated from a smear-ripened cheese.</title>
        <authorList>
            <consortium name="US DOE Joint Genome Institute (JGI-PGF)"/>
            <person name="Walter F."/>
            <person name="Albersmeier A."/>
            <person name="Kalinowski J."/>
            <person name="Ruckert C."/>
        </authorList>
    </citation>
    <scope>NUCLEOTIDE SEQUENCE</scope>
    <source>
        <strain evidence="1">CGMCC 4.7278</strain>
    </source>
</reference>
<dbReference type="InterPro" id="IPR006439">
    <property type="entry name" value="HAD-SF_hydro_IA"/>
</dbReference>
<keyword evidence="1" id="KW-0378">Hydrolase</keyword>
<dbReference type="EMBL" id="BMMW01000001">
    <property type="protein sequence ID" value="GGK39166.1"/>
    <property type="molecule type" value="Genomic_DNA"/>
</dbReference>
<protein>
    <submittedName>
        <fullName evidence="1">Hydrolase</fullName>
    </submittedName>
</protein>
<proteinExistence type="predicted"/>
<dbReference type="SFLD" id="SFLDG01129">
    <property type="entry name" value="C1.5:_HAD__Beta-PGM__Phosphata"/>
    <property type="match status" value="1"/>
</dbReference>
<dbReference type="RefSeq" id="WP_188827451.1">
    <property type="nucleotide sequence ID" value="NZ_BMMW01000001.1"/>
</dbReference>
<reference evidence="1" key="2">
    <citation type="submission" date="2020-09" db="EMBL/GenBank/DDBJ databases">
        <authorList>
            <person name="Sun Q."/>
            <person name="Zhou Y."/>
        </authorList>
    </citation>
    <scope>NUCLEOTIDE SEQUENCE</scope>
    <source>
        <strain evidence="1">CGMCC 4.7278</strain>
    </source>
</reference>
<dbReference type="Gene3D" id="3.40.50.1000">
    <property type="entry name" value="HAD superfamily/HAD-like"/>
    <property type="match status" value="1"/>
</dbReference>
<comment type="caution">
    <text evidence="1">The sequence shown here is derived from an EMBL/GenBank/DDBJ whole genome shotgun (WGS) entry which is preliminary data.</text>
</comment>
<dbReference type="GO" id="GO:0016787">
    <property type="term" value="F:hydrolase activity"/>
    <property type="evidence" value="ECO:0007669"/>
    <property type="project" value="UniProtKB-KW"/>
</dbReference>
<dbReference type="AlphaFoldDB" id="A0A917QAJ3"/>